<dbReference type="SUPFAM" id="SSF101898">
    <property type="entry name" value="NHL repeat"/>
    <property type="match status" value="1"/>
</dbReference>
<reference evidence="1 2" key="1">
    <citation type="submission" date="2017-09" db="EMBL/GenBank/DDBJ databases">
        <title>Depth-based differentiation of microbial function through sediment-hosted aquifers and enrichment of novel symbionts in the deep terrestrial subsurface.</title>
        <authorList>
            <person name="Probst A.J."/>
            <person name="Ladd B."/>
            <person name="Jarett J.K."/>
            <person name="Geller-Mcgrath D.E."/>
            <person name="Sieber C.M."/>
            <person name="Emerson J.B."/>
            <person name="Anantharaman K."/>
            <person name="Thomas B.C."/>
            <person name="Malmstrom R."/>
            <person name="Stieglmeier M."/>
            <person name="Klingl A."/>
            <person name="Woyke T."/>
            <person name="Ryan C.M."/>
            <person name="Banfield J.F."/>
        </authorList>
    </citation>
    <scope>NUCLEOTIDE SEQUENCE [LARGE SCALE GENOMIC DNA]</scope>
    <source>
        <strain evidence="1">CG17_big_fil_post_rev_8_21_14_2_50_48_46</strain>
    </source>
</reference>
<evidence type="ECO:0000313" key="2">
    <source>
        <dbReference type="Proteomes" id="UP000231019"/>
    </source>
</evidence>
<evidence type="ECO:0008006" key="3">
    <source>
        <dbReference type="Google" id="ProtNLM"/>
    </source>
</evidence>
<comment type="caution">
    <text evidence="1">The sequence shown here is derived from an EMBL/GenBank/DDBJ whole genome shotgun (WGS) entry which is preliminary data.</text>
</comment>
<organism evidence="1 2">
    <name type="scientific">bacterium (Candidatus Blackallbacteria) CG17_big_fil_post_rev_8_21_14_2_50_48_46</name>
    <dbReference type="NCBI Taxonomy" id="2014261"/>
    <lineage>
        <taxon>Bacteria</taxon>
        <taxon>Candidatus Blackallbacteria</taxon>
    </lineage>
</organism>
<dbReference type="EMBL" id="PFFQ01000061">
    <property type="protein sequence ID" value="PIW14324.1"/>
    <property type="molecule type" value="Genomic_DNA"/>
</dbReference>
<sequence>MVVDYNDILYVADSGHHAIRKILPNGQVITLSGNGFPGLKDGPVAQAQFNNPTGMIFDKNEVLYIADTGNHAIRKISKDGIVSTVVGKGLAGFKDGLISEALLNSPTNLAWSQDGALLITDTQNYRIRKLIFGQGIQTFLYYQIGLLEAITTVLKDKLYAIGGERFLELFSNGEYKEIKLDLFIKLSSPRGITSDNQGNIYITNIHRYGRVLRIDKNGKAEDLVDFYFGPESGYIYNPEKPTTLQGPAGIAVNSQGEIYVAEMFQNRIIKLIPKPGAMIHSLEIFAGK</sequence>
<proteinExistence type="predicted"/>
<gene>
    <name evidence="1" type="ORF">COW36_22185</name>
</gene>
<dbReference type="InterPro" id="IPR011042">
    <property type="entry name" value="6-blade_b-propeller_TolB-like"/>
</dbReference>
<dbReference type="Proteomes" id="UP000231019">
    <property type="component" value="Unassembled WGS sequence"/>
</dbReference>
<dbReference type="AlphaFoldDB" id="A0A2M7FYA6"/>
<name>A0A2M7FYA6_9BACT</name>
<dbReference type="PANTHER" id="PTHR46388">
    <property type="entry name" value="NHL REPEAT-CONTAINING PROTEIN 2"/>
    <property type="match status" value="1"/>
</dbReference>
<dbReference type="Gene3D" id="2.120.10.30">
    <property type="entry name" value="TolB, C-terminal domain"/>
    <property type="match status" value="1"/>
</dbReference>
<protein>
    <recommendedName>
        <fullName evidence="3">SMP-30/Gluconolactonase/LRE-like region domain-containing protein</fullName>
    </recommendedName>
</protein>
<accession>A0A2M7FYA6</accession>
<dbReference type="PANTHER" id="PTHR46388:SF2">
    <property type="entry name" value="NHL REPEAT-CONTAINING PROTEIN 2"/>
    <property type="match status" value="1"/>
</dbReference>
<evidence type="ECO:0000313" key="1">
    <source>
        <dbReference type="EMBL" id="PIW14324.1"/>
    </source>
</evidence>
<dbReference type="Gene3D" id="2.40.10.500">
    <property type="match status" value="1"/>
</dbReference>